<dbReference type="InterPro" id="IPR015424">
    <property type="entry name" value="PyrdxlP-dep_Trfase"/>
</dbReference>
<comment type="subunit">
    <text evidence="4">Homodimer.</text>
</comment>
<sequence length="380" mass="38900">MSGGSWSSWLREQAQRRESLGLRRSLHVRGATEPVLDLAGNDYLGLARHPAVVGAAAEALHTWGAGAGASRLVTGSLGVHAELESDLAAFLGQPAALVLSSGYAANLAAITALADRECLVVSDAHVHASLVDAIRLSRAEVAIVPHNDVAAVSRALSKADGRRALVVAESVYSVRGDAAPLTELAAVCTAYDALLVVDEAHGLGVAGAAGAGLVRDHGLAGRPEVLVTVTLSKALGSQGGAVLGSLELRDHLVNRARPFIYDTGLAPAAAGAARAALRIAATEPDRRRLLYDRISALAAALDVPAPAGAVLSVEMPSPQAAVEAQTSAREQGVLVGCFRPPSVPDGISRLRVTANAGHDDGDWAHAQSVVVQVAKEQLGA</sequence>
<dbReference type="SUPFAM" id="SSF53383">
    <property type="entry name" value="PLP-dependent transferases"/>
    <property type="match status" value="1"/>
</dbReference>
<dbReference type="GO" id="GO:0008710">
    <property type="term" value="F:8-amino-7-oxononanoate synthase activity"/>
    <property type="evidence" value="ECO:0007669"/>
    <property type="project" value="UniProtKB-EC"/>
</dbReference>
<comment type="pathway">
    <text evidence="2">Cofactor biosynthesis; biotin biosynthesis.</text>
</comment>
<dbReference type="Gene3D" id="3.90.1150.10">
    <property type="entry name" value="Aspartate Aminotransferase, domain 1"/>
    <property type="match status" value="1"/>
</dbReference>
<keyword evidence="15" id="KW-1185">Reference proteome</keyword>
<dbReference type="GO" id="GO:0030170">
    <property type="term" value="F:pyridoxal phosphate binding"/>
    <property type="evidence" value="ECO:0007669"/>
    <property type="project" value="InterPro"/>
</dbReference>
<comment type="cofactor">
    <cofactor evidence="1 12">
        <name>pyridoxal 5'-phosphate</name>
        <dbReference type="ChEBI" id="CHEBI:597326"/>
    </cofactor>
</comment>
<dbReference type="PROSITE" id="PS00599">
    <property type="entry name" value="AA_TRANSFER_CLASS_2"/>
    <property type="match status" value="1"/>
</dbReference>
<evidence type="ECO:0000256" key="4">
    <source>
        <dbReference type="ARBA" id="ARBA00011738"/>
    </source>
</evidence>
<dbReference type="PANTHER" id="PTHR13693">
    <property type="entry name" value="CLASS II AMINOTRANSFERASE/8-AMINO-7-OXONONANOATE SYNTHASE"/>
    <property type="match status" value="1"/>
</dbReference>
<dbReference type="RefSeq" id="WP_194697268.1">
    <property type="nucleotide sequence ID" value="NZ_JADKPO010000021.1"/>
</dbReference>
<gene>
    <name evidence="14" type="ORF">ISU10_15230</name>
</gene>
<evidence type="ECO:0000313" key="14">
    <source>
        <dbReference type="EMBL" id="MBF4769119.1"/>
    </source>
</evidence>
<evidence type="ECO:0000256" key="8">
    <source>
        <dbReference type="ARBA" id="ARBA00022898"/>
    </source>
</evidence>
<dbReference type="EMBL" id="JADKPO010000021">
    <property type="protein sequence ID" value="MBF4769119.1"/>
    <property type="molecule type" value="Genomic_DNA"/>
</dbReference>
<reference evidence="14" key="1">
    <citation type="submission" date="2020-11" db="EMBL/GenBank/DDBJ databases">
        <title>Nocardioides cynanchi sp. nov., isolated from soil of rhizosphere of Cynanchum wilfordii.</title>
        <authorList>
            <person name="Lee J.-S."/>
            <person name="Suh M.K."/>
            <person name="Kim J.-S."/>
        </authorList>
    </citation>
    <scope>NUCLEOTIDE SEQUENCE</scope>
    <source>
        <strain evidence="14">KCTC 19276</strain>
    </source>
</reference>
<dbReference type="InterPro" id="IPR015421">
    <property type="entry name" value="PyrdxlP-dep_Trfase_major"/>
</dbReference>
<accession>A0A930VKA5</accession>
<dbReference type="PANTHER" id="PTHR13693:SF100">
    <property type="entry name" value="8-AMINO-7-OXONONANOATE SYNTHASE"/>
    <property type="match status" value="1"/>
</dbReference>
<organism evidence="14 15">
    <name type="scientific">Nocardioides agariphilus</name>
    <dbReference type="NCBI Taxonomy" id="433664"/>
    <lineage>
        <taxon>Bacteria</taxon>
        <taxon>Bacillati</taxon>
        <taxon>Actinomycetota</taxon>
        <taxon>Actinomycetes</taxon>
        <taxon>Propionibacteriales</taxon>
        <taxon>Nocardioidaceae</taxon>
        <taxon>Nocardioides</taxon>
    </lineage>
</organism>
<feature type="domain" description="Aminotransferase class I/classII large" evidence="13">
    <location>
        <begin position="34"/>
        <end position="366"/>
    </location>
</feature>
<evidence type="ECO:0000256" key="10">
    <source>
        <dbReference type="ARBA" id="ARBA00033381"/>
    </source>
</evidence>
<dbReference type="AlphaFoldDB" id="A0A930VKA5"/>
<keyword evidence="6" id="KW-0808">Transferase</keyword>
<dbReference type="Proteomes" id="UP000660668">
    <property type="component" value="Unassembled WGS sequence"/>
</dbReference>
<dbReference type="GO" id="GO:0009102">
    <property type="term" value="P:biotin biosynthetic process"/>
    <property type="evidence" value="ECO:0007669"/>
    <property type="project" value="UniProtKB-KW"/>
</dbReference>
<evidence type="ECO:0000313" key="15">
    <source>
        <dbReference type="Proteomes" id="UP000660668"/>
    </source>
</evidence>
<comment type="similarity">
    <text evidence="3">Belongs to the class-II pyridoxal-phosphate-dependent aminotransferase family. BioF subfamily.</text>
</comment>
<protein>
    <recommendedName>
        <fullName evidence="5">8-amino-7-oxononanoate synthase</fullName>
        <ecNumber evidence="5">2.3.1.47</ecNumber>
    </recommendedName>
    <alternativeName>
        <fullName evidence="9">7-keto-8-amino-pelargonic acid synthase</fullName>
    </alternativeName>
    <alternativeName>
        <fullName evidence="10">8-amino-7-ketopelargonate synthase</fullName>
    </alternativeName>
</protein>
<evidence type="ECO:0000256" key="11">
    <source>
        <dbReference type="ARBA" id="ARBA00047715"/>
    </source>
</evidence>
<dbReference type="InterPro" id="IPR004839">
    <property type="entry name" value="Aminotransferase_I/II_large"/>
</dbReference>
<comment type="caution">
    <text evidence="14">The sequence shown here is derived from an EMBL/GenBank/DDBJ whole genome shotgun (WGS) entry which is preliminary data.</text>
</comment>
<dbReference type="InterPro" id="IPR050087">
    <property type="entry name" value="AON_synthase_class-II"/>
</dbReference>
<keyword evidence="7" id="KW-0093">Biotin biosynthesis</keyword>
<evidence type="ECO:0000256" key="3">
    <source>
        <dbReference type="ARBA" id="ARBA00010008"/>
    </source>
</evidence>
<evidence type="ECO:0000256" key="6">
    <source>
        <dbReference type="ARBA" id="ARBA00022679"/>
    </source>
</evidence>
<proteinExistence type="inferred from homology"/>
<dbReference type="Pfam" id="PF00155">
    <property type="entry name" value="Aminotran_1_2"/>
    <property type="match status" value="1"/>
</dbReference>
<dbReference type="InterPro" id="IPR015422">
    <property type="entry name" value="PyrdxlP-dep_Trfase_small"/>
</dbReference>
<evidence type="ECO:0000256" key="1">
    <source>
        <dbReference type="ARBA" id="ARBA00001933"/>
    </source>
</evidence>
<name>A0A930VKA5_9ACTN</name>
<evidence type="ECO:0000256" key="7">
    <source>
        <dbReference type="ARBA" id="ARBA00022756"/>
    </source>
</evidence>
<evidence type="ECO:0000256" key="5">
    <source>
        <dbReference type="ARBA" id="ARBA00013187"/>
    </source>
</evidence>
<keyword evidence="8 12" id="KW-0663">Pyridoxal phosphate</keyword>
<dbReference type="InterPro" id="IPR001917">
    <property type="entry name" value="Aminotrans_II_pyridoxalP_BS"/>
</dbReference>
<evidence type="ECO:0000256" key="12">
    <source>
        <dbReference type="RuleBase" id="RU003693"/>
    </source>
</evidence>
<evidence type="ECO:0000259" key="13">
    <source>
        <dbReference type="Pfam" id="PF00155"/>
    </source>
</evidence>
<comment type="catalytic activity">
    <reaction evidence="11">
        <text>6-carboxyhexanoyl-[ACP] + L-alanine + H(+) = (8S)-8-amino-7-oxononanoate + holo-[ACP] + CO2</text>
        <dbReference type="Rhea" id="RHEA:42288"/>
        <dbReference type="Rhea" id="RHEA-COMP:9685"/>
        <dbReference type="Rhea" id="RHEA-COMP:9955"/>
        <dbReference type="ChEBI" id="CHEBI:15378"/>
        <dbReference type="ChEBI" id="CHEBI:16526"/>
        <dbReference type="ChEBI" id="CHEBI:57972"/>
        <dbReference type="ChEBI" id="CHEBI:64479"/>
        <dbReference type="ChEBI" id="CHEBI:78846"/>
        <dbReference type="ChEBI" id="CHEBI:149468"/>
        <dbReference type="EC" id="2.3.1.47"/>
    </reaction>
</comment>
<evidence type="ECO:0000256" key="2">
    <source>
        <dbReference type="ARBA" id="ARBA00004746"/>
    </source>
</evidence>
<dbReference type="Gene3D" id="3.40.640.10">
    <property type="entry name" value="Type I PLP-dependent aspartate aminotransferase-like (Major domain)"/>
    <property type="match status" value="1"/>
</dbReference>
<dbReference type="EC" id="2.3.1.47" evidence="5"/>
<evidence type="ECO:0000256" key="9">
    <source>
        <dbReference type="ARBA" id="ARBA00032610"/>
    </source>
</evidence>